<organism evidence="1 2">
    <name type="scientific">Uliginosibacterium paludis</name>
    <dbReference type="NCBI Taxonomy" id="1615952"/>
    <lineage>
        <taxon>Bacteria</taxon>
        <taxon>Pseudomonadati</taxon>
        <taxon>Pseudomonadota</taxon>
        <taxon>Betaproteobacteria</taxon>
        <taxon>Rhodocyclales</taxon>
        <taxon>Zoogloeaceae</taxon>
        <taxon>Uliginosibacterium</taxon>
    </lineage>
</organism>
<dbReference type="RefSeq" id="WP_345923594.1">
    <property type="nucleotide sequence ID" value="NZ_JBDIVF010000001.1"/>
</dbReference>
<protein>
    <submittedName>
        <fullName evidence="1">Uncharacterized protein</fullName>
    </submittedName>
</protein>
<comment type="caution">
    <text evidence="1">The sequence shown here is derived from an EMBL/GenBank/DDBJ whole genome shotgun (WGS) entry which is preliminary data.</text>
</comment>
<accession>A0ABV2CQB0</accession>
<dbReference type="Proteomes" id="UP001548590">
    <property type="component" value="Unassembled WGS sequence"/>
</dbReference>
<gene>
    <name evidence="1" type="ORF">ABVT11_09740</name>
</gene>
<reference evidence="1 2" key="1">
    <citation type="submission" date="2024-07" db="EMBL/GenBank/DDBJ databases">
        <title>Uliginosibacterium paludis KCTC:42655.</title>
        <authorList>
            <person name="Kim M.K."/>
        </authorList>
    </citation>
    <scope>NUCLEOTIDE SEQUENCE [LARGE SCALE GENOMIC DNA]</scope>
    <source>
        <strain evidence="1 2">KCTC 42655</strain>
    </source>
</reference>
<proteinExistence type="predicted"/>
<evidence type="ECO:0000313" key="1">
    <source>
        <dbReference type="EMBL" id="MET1490108.1"/>
    </source>
</evidence>
<sequence>MNADKNQSRQARSISAAEVGRMIHDQWVQHRLAELRRRQEQDRKH</sequence>
<evidence type="ECO:0000313" key="2">
    <source>
        <dbReference type="Proteomes" id="UP001548590"/>
    </source>
</evidence>
<name>A0ABV2CQB0_9RHOO</name>
<keyword evidence="2" id="KW-1185">Reference proteome</keyword>
<dbReference type="EMBL" id="JBEWLZ010000004">
    <property type="protein sequence ID" value="MET1490108.1"/>
    <property type="molecule type" value="Genomic_DNA"/>
</dbReference>